<gene>
    <name evidence="1" type="ORF">Llon_0420</name>
</gene>
<sequence>MDDKEILTGTLLDESTTISFLEVCRQYQLPQELLFELIEHGIIQVQGKNIKQMRFDYRMLSRIQSAARLKEDLGINLPGIAVILDLLEELQQIRDELRILQRQIDHS</sequence>
<evidence type="ECO:0000313" key="1">
    <source>
        <dbReference type="EMBL" id="KTD22546.1"/>
    </source>
</evidence>
<proteinExistence type="predicted"/>
<dbReference type="STRING" id="45068.Llon_0420"/>
<name>A0A0W0VQW0_9GAMM</name>
<dbReference type="Gene3D" id="1.10.1660.10">
    <property type="match status" value="1"/>
</dbReference>
<dbReference type="AlphaFoldDB" id="A0A0W0VQW0"/>
<dbReference type="OrthoDB" id="5643278at2"/>
<accession>A0A0W0VQW0</accession>
<protein>
    <submittedName>
        <fullName evidence="1">Putative chaperone-modulator protein CbpM</fullName>
    </submittedName>
</protein>
<dbReference type="Proteomes" id="UP000054997">
    <property type="component" value="Unassembled WGS sequence"/>
</dbReference>
<dbReference type="RefSeq" id="WP_058528439.1">
    <property type="nucleotide sequence ID" value="NZ_CAAAHZ010000001.1"/>
</dbReference>
<comment type="caution">
    <text evidence="1">The sequence shown here is derived from an EMBL/GenBank/DDBJ whole genome shotgun (WGS) entry which is preliminary data.</text>
</comment>
<evidence type="ECO:0000313" key="2">
    <source>
        <dbReference type="Proteomes" id="UP000054997"/>
    </source>
</evidence>
<organism evidence="1 2">
    <name type="scientific">Legionella londiniensis</name>
    <dbReference type="NCBI Taxonomy" id="45068"/>
    <lineage>
        <taxon>Bacteria</taxon>
        <taxon>Pseudomonadati</taxon>
        <taxon>Pseudomonadota</taxon>
        <taxon>Gammaproteobacteria</taxon>
        <taxon>Legionellales</taxon>
        <taxon>Legionellaceae</taxon>
        <taxon>Legionella</taxon>
    </lineage>
</organism>
<dbReference type="PATRIC" id="fig|45068.5.peg.451"/>
<reference evidence="1 2" key="1">
    <citation type="submission" date="2015-11" db="EMBL/GenBank/DDBJ databases">
        <title>Genomic analysis of 38 Legionella species identifies large and diverse effector repertoires.</title>
        <authorList>
            <person name="Burstein D."/>
            <person name="Amaro F."/>
            <person name="Zusman T."/>
            <person name="Lifshitz Z."/>
            <person name="Cohen O."/>
            <person name="Gilbert J.A."/>
            <person name="Pupko T."/>
            <person name="Shuman H.A."/>
            <person name="Segal G."/>
        </authorList>
    </citation>
    <scope>NUCLEOTIDE SEQUENCE [LARGE SCALE GENOMIC DNA]</scope>
    <source>
        <strain evidence="1 2">ATCC 49505</strain>
    </source>
</reference>
<dbReference type="Pfam" id="PF13591">
    <property type="entry name" value="MerR_2"/>
    <property type="match status" value="1"/>
</dbReference>
<dbReference type="EMBL" id="LNYK01000007">
    <property type="protein sequence ID" value="KTD22546.1"/>
    <property type="molecule type" value="Genomic_DNA"/>
</dbReference>
<keyword evidence="2" id="KW-1185">Reference proteome</keyword>